<dbReference type="GO" id="GO:0008234">
    <property type="term" value="F:cysteine-type peptidase activity"/>
    <property type="evidence" value="ECO:0007669"/>
    <property type="project" value="UniProtKB-KW"/>
</dbReference>
<dbReference type="AlphaFoldDB" id="A0A381IC64"/>
<accession>A0A381IC64</accession>
<dbReference type="PANTHER" id="PTHR47053:SF1">
    <property type="entry name" value="MUREIN DD-ENDOPEPTIDASE MEPH-RELATED"/>
    <property type="match status" value="1"/>
</dbReference>
<dbReference type="GO" id="GO:0006508">
    <property type="term" value="P:proteolysis"/>
    <property type="evidence" value="ECO:0007669"/>
    <property type="project" value="UniProtKB-KW"/>
</dbReference>
<feature type="region of interest" description="Disordered" evidence="6">
    <location>
        <begin position="48"/>
        <end position="220"/>
    </location>
</feature>
<organism evidence="9">
    <name type="scientific">Clostridioides difficile</name>
    <name type="common">Peptoclostridium difficile</name>
    <dbReference type="NCBI Taxonomy" id="1496"/>
    <lineage>
        <taxon>Bacteria</taxon>
        <taxon>Bacillati</taxon>
        <taxon>Bacillota</taxon>
        <taxon>Clostridia</taxon>
        <taxon>Peptostreptococcales</taxon>
        <taxon>Peptostreptococcaceae</taxon>
        <taxon>Clostridioides</taxon>
    </lineage>
</organism>
<feature type="region of interest" description="Disordered" evidence="6">
    <location>
        <begin position="1"/>
        <end position="35"/>
    </location>
</feature>
<feature type="compositionally biased region" description="Basic and acidic residues" evidence="6">
    <location>
        <begin position="8"/>
        <end position="21"/>
    </location>
</feature>
<evidence type="ECO:0000256" key="7">
    <source>
        <dbReference type="SAM" id="Phobius"/>
    </source>
</evidence>
<dbReference type="PANTHER" id="PTHR47053">
    <property type="entry name" value="MUREIN DD-ENDOPEPTIDASE MEPH-RELATED"/>
    <property type="match status" value="1"/>
</dbReference>
<keyword evidence="4" id="KW-0788">Thiol protease</keyword>
<sequence>MGKKLKKDFKERQRARIEKETLQSNMGIEPEESKLKYNDDYRGKIVHDKDRFQDKVHEKTSKMTSDSEPVRGTSKRNARYRASNKDSITSSTETGGVSQEEIGKADYGTEVKDGKIYDPLGKDLDNDGIIDRYDNDFRDSDYFESTYDVDGLKKDEISGNPVNKQNTQKKNYKRKNYSDKLYTRKKDKEAKEEKADNKKSGKEAVLDREKKNRLSKEQETIFENKTSKVSALSGLAKGNETVRDYLSHGSDENQGVEAGEKTADTSSKLIHGIKNYSDKKRTKKGYDLTNKDYKIRKRKSKLEFRDAKEELKKTEEYQKANNFKRFQKRKQMKDSIKRQNKSRLRDRIKEGLIGSLKSSKEVILRKTKGLMIIFIGLILLRTFFINFAGTGMIGFMNSTSTVLTTSYLSKPNVLTEIHQQFSSMEQGLQDELESVEENYPGYDEYIVNKEGDIGHNTHELLSYITSRFGEVKNVSEVSSVLDELFKSIYRLEYKEEIEIRYRTVTETYTDEDGNEYTESHEEPYEYKKLIVTLYKREMDSVVREVFQNYPDNVKHYEALLASLGNMSDFFGSGSNDYSEIINNPNFGNPGIAFNEETVKRLFSEAERHIGKRYVFGANGPSNFDCSSFVCWSFTHSGIKNMPRTTAWRIYTDYCNPVSTGEAKAGDIIFFKNTYNSGSPISHVGIYAGNGMMIHAGDPIQYTSINSPYWREHFYGFGRPR</sequence>
<feature type="domain" description="NlpC/P60" evidence="8">
    <location>
        <begin position="595"/>
        <end position="720"/>
    </location>
</feature>
<evidence type="ECO:0000256" key="4">
    <source>
        <dbReference type="ARBA" id="ARBA00022807"/>
    </source>
</evidence>
<keyword evidence="3 9" id="KW-0378">Hydrolase</keyword>
<evidence type="ECO:0000256" key="2">
    <source>
        <dbReference type="ARBA" id="ARBA00022670"/>
    </source>
</evidence>
<evidence type="ECO:0000256" key="3">
    <source>
        <dbReference type="ARBA" id="ARBA00022801"/>
    </source>
</evidence>
<feature type="compositionally biased region" description="Basic and acidic residues" evidence="6">
    <location>
        <begin position="176"/>
        <end position="219"/>
    </location>
</feature>
<dbReference type="PROSITE" id="PS51935">
    <property type="entry name" value="NLPC_P60"/>
    <property type="match status" value="1"/>
</dbReference>
<evidence type="ECO:0000313" key="9">
    <source>
        <dbReference type="EMBL" id="SUY24683.1"/>
    </source>
</evidence>
<dbReference type="EMBL" id="UFWD01000001">
    <property type="protein sequence ID" value="SUY24683.1"/>
    <property type="molecule type" value="Genomic_DNA"/>
</dbReference>
<evidence type="ECO:0000256" key="5">
    <source>
        <dbReference type="SAM" id="Coils"/>
    </source>
</evidence>
<feature type="compositionally biased region" description="Polar residues" evidence="6">
    <location>
        <begin position="160"/>
        <end position="169"/>
    </location>
</feature>
<keyword evidence="2" id="KW-0645">Protease</keyword>
<evidence type="ECO:0000259" key="8">
    <source>
        <dbReference type="PROSITE" id="PS51935"/>
    </source>
</evidence>
<evidence type="ECO:0000256" key="6">
    <source>
        <dbReference type="SAM" id="MobiDB-lite"/>
    </source>
</evidence>
<evidence type="ECO:0000256" key="1">
    <source>
        <dbReference type="ARBA" id="ARBA00007074"/>
    </source>
</evidence>
<dbReference type="InterPro" id="IPR038765">
    <property type="entry name" value="Papain-like_cys_pep_sf"/>
</dbReference>
<proteinExistence type="inferred from homology"/>
<dbReference type="EC" id="3.4.-.-" evidence="9"/>
<feature type="coiled-coil region" evidence="5">
    <location>
        <begin position="290"/>
        <end position="317"/>
    </location>
</feature>
<dbReference type="Gene3D" id="3.90.1720.10">
    <property type="entry name" value="endopeptidase domain like (from Nostoc punctiforme)"/>
    <property type="match status" value="1"/>
</dbReference>
<keyword evidence="7" id="KW-1133">Transmembrane helix</keyword>
<name>A0A381IC64_CLODI</name>
<dbReference type="KEGG" id="pdf:CD630DERM_18570"/>
<dbReference type="InterPro" id="IPR051202">
    <property type="entry name" value="Peptidase_C40"/>
</dbReference>
<gene>
    <name evidence="9" type="primary">iap_3</name>
    <name evidence="9" type="ORF">NCTC13307_02407</name>
</gene>
<feature type="compositionally biased region" description="Basic and acidic residues" evidence="6">
    <location>
        <begin position="48"/>
        <end position="61"/>
    </location>
</feature>
<dbReference type="RefSeq" id="WP_011861362.1">
    <property type="nucleotide sequence ID" value="NZ_CAAJVU010000003.1"/>
</dbReference>
<dbReference type="Pfam" id="PF00877">
    <property type="entry name" value="NLPC_P60"/>
    <property type="match status" value="1"/>
</dbReference>
<keyword evidence="5" id="KW-0175">Coiled coil</keyword>
<feature type="compositionally biased region" description="Polar residues" evidence="6">
    <location>
        <begin position="85"/>
        <end position="97"/>
    </location>
</feature>
<feature type="compositionally biased region" description="Basic and acidic residues" evidence="6">
    <location>
        <begin position="101"/>
        <end position="141"/>
    </location>
</feature>
<dbReference type="InterPro" id="IPR000064">
    <property type="entry name" value="NLP_P60_dom"/>
</dbReference>
<comment type="similarity">
    <text evidence="1">Belongs to the peptidase C40 family.</text>
</comment>
<feature type="transmembrane region" description="Helical" evidence="7">
    <location>
        <begin position="370"/>
        <end position="396"/>
    </location>
</feature>
<keyword evidence="7" id="KW-0472">Membrane</keyword>
<dbReference type="SUPFAM" id="SSF54001">
    <property type="entry name" value="Cysteine proteinases"/>
    <property type="match status" value="1"/>
</dbReference>
<keyword evidence="7" id="KW-0812">Transmembrane</keyword>
<protein>
    <submittedName>
        <fullName evidence="9">NLP/P60 protein</fullName>
        <ecNumber evidence="9">3.4.-.-</ecNumber>
    </submittedName>
</protein>
<reference evidence="9" key="1">
    <citation type="submission" date="2018-06" db="EMBL/GenBank/DDBJ databases">
        <authorList>
            <consortium name="Pathogen Informatics"/>
            <person name="Doyle S."/>
        </authorList>
    </citation>
    <scope>NUCLEOTIDE SEQUENCE</scope>
    <source>
        <strain evidence="9">NCTC13307</strain>
    </source>
</reference>
<dbReference type="NCBIfam" id="NF045974">
    <property type="entry name" value="conju_CD1108"/>
    <property type="match status" value="1"/>
</dbReference>